<gene>
    <name evidence="5" type="ORF">A5888_003523</name>
    <name evidence="4" type="ORF">A5888_003952</name>
</gene>
<reference evidence="5" key="3">
    <citation type="submission" date="2024-03" db="EMBL/GenBank/DDBJ databases">
        <title>The Genome Sequence of Enterococcus sp. DIV0242b.</title>
        <authorList>
            <consortium name="The Broad Institute Genomics Platform"/>
            <consortium name="The Broad Institute Microbial Omics Core"/>
            <consortium name="The Broad Institute Genomic Center for Infectious Diseases"/>
            <person name="Earl A."/>
            <person name="Manson A."/>
            <person name="Gilmore M."/>
            <person name="Schwartman J."/>
            <person name="Shea T."/>
            <person name="Abouelleil A."/>
            <person name="Cao P."/>
            <person name="Chapman S."/>
            <person name="Cusick C."/>
            <person name="Young S."/>
            <person name="Neafsey D."/>
            <person name="Nusbaum C."/>
            <person name="Birren B."/>
        </authorList>
    </citation>
    <scope>NUCLEOTIDE SEQUENCE</scope>
    <source>
        <strain evidence="5">9E7_DIV0242</strain>
    </source>
</reference>
<proteinExistence type="predicted"/>
<keyword evidence="2" id="KW-0560">Oxidoreductase</keyword>
<dbReference type="CDD" id="cd04735">
    <property type="entry name" value="OYE_like_4_FMN"/>
    <property type="match status" value="1"/>
</dbReference>
<dbReference type="PANTHER" id="PTHR43656">
    <property type="entry name" value="BINDING OXIDOREDUCTASE, PUTATIVE (AFU_ORTHOLOGUE AFUA_2G08260)-RELATED"/>
    <property type="match status" value="1"/>
</dbReference>
<evidence type="ECO:0000256" key="1">
    <source>
        <dbReference type="ARBA" id="ARBA00022630"/>
    </source>
</evidence>
<evidence type="ECO:0000313" key="5">
    <source>
        <dbReference type="EMBL" id="WYJ91755.1"/>
    </source>
</evidence>
<dbReference type="EMBL" id="NGMM01000009">
    <property type="protein sequence ID" value="OTP09756.1"/>
    <property type="molecule type" value="Genomic_DNA"/>
</dbReference>
<keyword evidence="6" id="KW-1185">Reference proteome</keyword>
<dbReference type="OrthoDB" id="9772736at2"/>
<evidence type="ECO:0000256" key="2">
    <source>
        <dbReference type="ARBA" id="ARBA00023002"/>
    </source>
</evidence>
<sequence>MNKLNEPLVFKRGLKLKNRVVMAPMTTKMSFYDGVVTQDELNYYRLRSGEVGAVITAAANVQEIGKGWEGELSVASDEMIPSLSRLASTIKQNGTKAILQIFHGGRMTNSKILRGEQPVAPSAVAAEREGAETPRELMEAEIPLLIEDYRKATIRAIKAGFDGVELHGANTYLIQQFFSPHSNRRSDQWGGSVEKRAHFIDLLVDSVTAAVDEYAEKEFIVGYRFSPEEYEEPGIKLSDTMYLVELLANKPLDYLHISLNDYQRVSVSDEFQEKSMLEYVHEKIAGRMPLIGVGDVRTGKQAQEVLDHAEVVAVGRALLIDPHWTKKVLEGKEEAIRTTLPFEDRDELVIQNGVWEFLQGMMPERLV</sequence>
<dbReference type="RefSeq" id="WP_086350927.1">
    <property type="nucleotide sequence ID" value="NZ_CP147247.1"/>
</dbReference>
<dbReference type="AlphaFoldDB" id="A0A242JWR2"/>
<dbReference type="InterPro" id="IPR001155">
    <property type="entry name" value="OxRdtase_FMN_N"/>
</dbReference>
<keyword evidence="1" id="KW-0285">Flavoprotein</keyword>
<feature type="domain" description="NADH:flavin oxidoreductase/NADH oxidase N-terminal" evidence="3">
    <location>
        <begin position="4"/>
        <end position="333"/>
    </location>
</feature>
<dbReference type="InterPro" id="IPR051799">
    <property type="entry name" value="NADH_flavin_oxidoreductase"/>
</dbReference>
<evidence type="ECO:0000259" key="3">
    <source>
        <dbReference type="Pfam" id="PF00724"/>
    </source>
</evidence>
<evidence type="ECO:0000313" key="4">
    <source>
        <dbReference type="EMBL" id="OTP09756.1"/>
    </source>
</evidence>
<name>A0A242JWR2_9ENTE</name>
<dbReference type="Pfam" id="PF00724">
    <property type="entry name" value="Oxidored_FMN"/>
    <property type="match status" value="1"/>
</dbReference>
<dbReference type="GO" id="GO:0010181">
    <property type="term" value="F:FMN binding"/>
    <property type="evidence" value="ECO:0007669"/>
    <property type="project" value="InterPro"/>
</dbReference>
<reference evidence="5" key="2">
    <citation type="submission" date="2017-05" db="EMBL/GenBank/DDBJ databases">
        <authorList>
            <consortium name="The Broad Institute Genomics Platform"/>
            <consortium name="The Broad Institute Genomic Center for Infectious Diseases"/>
            <person name="Earl A."/>
            <person name="Manson A."/>
            <person name="Schwartman J."/>
            <person name="Gilmore M."/>
            <person name="Abouelleil A."/>
            <person name="Cao P."/>
            <person name="Chapman S."/>
            <person name="Cusick C."/>
            <person name="Shea T."/>
            <person name="Young S."/>
            <person name="Neafsey D."/>
            <person name="Nusbaum C."/>
            <person name="Birren B."/>
        </authorList>
    </citation>
    <scope>NUCLEOTIDE SEQUENCE</scope>
    <source>
        <strain evidence="5">9E7_DIV0242</strain>
    </source>
</reference>
<dbReference type="GO" id="GO:0016491">
    <property type="term" value="F:oxidoreductase activity"/>
    <property type="evidence" value="ECO:0007669"/>
    <property type="project" value="UniProtKB-KW"/>
</dbReference>
<protein>
    <recommendedName>
        <fullName evidence="3">NADH:flavin oxidoreductase/NADH oxidase N-terminal domain-containing protein</fullName>
    </recommendedName>
</protein>
<dbReference type="SUPFAM" id="SSF51395">
    <property type="entry name" value="FMN-linked oxidoreductases"/>
    <property type="match status" value="1"/>
</dbReference>
<dbReference type="InterPro" id="IPR013785">
    <property type="entry name" value="Aldolase_TIM"/>
</dbReference>
<reference evidence="4" key="1">
    <citation type="submission" date="2017-05" db="EMBL/GenBank/DDBJ databases">
        <title>The Genome Sequence of Enterococcus sp. 9E7_DIV0242.</title>
        <authorList>
            <consortium name="The Broad Institute Genomics Platform"/>
            <consortium name="The Broad Institute Genomic Center for Infectious Diseases"/>
            <person name="Earl A."/>
            <person name="Manson A."/>
            <person name="Schwartman J."/>
            <person name="Gilmore M."/>
            <person name="Abouelleil A."/>
            <person name="Cao P."/>
            <person name="Chapman S."/>
            <person name="Cusick C."/>
            <person name="Shea T."/>
            <person name="Young S."/>
            <person name="Neafsey D."/>
            <person name="Nusbaum C."/>
            <person name="Birren B."/>
        </authorList>
    </citation>
    <scope>NUCLEOTIDE SEQUENCE [LARGE SCALE GENOMIC DNA]</scope>
    <source>
        <strain evidence="4">9E7_DIV0242</strain>
    </source>
</reference>
<dbReference type="Proteomes" id="UP000195141">
    <property type="component" value="Chromosome"/>
</dbReference>
<evidence type="ECO:0000313" key="6">
    <source>
        <dbReference type="Proteomes" id="UP000195141"/>
    </source>
</evidence>
<dbReference type="EMBL" id="CP147247">
    <property type="protein sequence ID" value="WYJ91755.1"/>
    <property type="molecule type" value="Genomic_DNA"/>
</dbReference>
<organism evidence="4">
    <name type="scientific">Candidatus Enterococcus clewellii</name>
    <dbReference type="NCBI Taxonomy" id="1834193"/>
    <lineage>
        <taxon>Bacteria</taxon>
        <taxon>Bacillati</taxon>
        <taxon>Bacillota</taxon>
        <taxon>Bacilli</taxon>
        <taxon>Lactobacillales</taxon>
        <taxon>Enterococcaceae</taxon>
        <taxon>Enterococcus</taxon>
    </lineage>
</organism>
<accession>A0A242JWR2</accession>
<dbReference type="Gene3D" id="3.20.20.70">
    <property type="entry name" value="Aldolase class I"/>
    <property type="match status" value="1"/>
</dbReference>
<dbReference type="PANTHER" id="PTHR43656:SF2">
    <property type="entry name" value="BINDING OXIDOREDUCTASE, PUTATIVE (AFU_ORTHOLOGUE AFUA_2G08260)-RELATED"/>
    <property type="match status" value="1"/>
</dbReference>